<sequence length="206" mass="22945">MITFATFGPKGTNHERVTSEYIRFHGIENARIELVPNFNVATKGLLNGDFDFVVQCAVHPETPETMGANFSKMFAVDSFISRSKELAVLTRKEVESPRTIGLLSPSTESYIDHNKWETLIPGASLPIIFDNLLNGAYDSALVYLEYAEQFPDRVRVGEVIGSPDDVWIVYARERTSGGTLQAFKNAPIRRLLAEKGARFSAEKEAV</sequence>
<name>A0A939FY71_9HYPH</name>
<dbReference type="AlphaFoldDB" id="A0A939FY71"/>
<reference evidence="1" key="1">
    <citation type="submission" date="2021-03" db="EMBL/GenBank/DDBJ databases">
        <title>Whole genome sequence of Jiella sp. CQZ9-1.</title>
        <authorList>
            <person name="Tuo L."/>
        </authorList>
    </citation>
    <scope>NUCLEOTIDE SEQUENCE</scope>
    <source>
        <strain evidence="1">CQZ9-1</strain>
    </source>
</reference>
<dbReference type="RefSeq" id="WP_207256416.1">
    <property type="nucleotide sequence ID" value="NZ_JAFMPP010000002.1"/>
</dbReference>
<proteinExistence type="predicted"/>
<dbReference type="EMBL" id="JAFMPP010000002">
    <property type="protein sequence ID" value="MBO0661712.1"/>
    <property type="molecule type" value="Genomic_DNA"/>
</dbReference>
<evidence type="ECO:0000313" key="2">
    <source>
        <dbReference type="Proteomes" id="UP000664122"/>
    </source>
</evidence>
<organism evidence="1 2">
    <name type="scientific">Jiella flava</name>
    <dbReference type="NCBI Taxonomy" id="2816857"/>
    <lineage>
        <taxon>Bacteria</taxon>
        <taxon>Pseudomonadati</taxon>
        <taxon>Pseudomonadota</taxon>
        <taxon>Alphaproteobacteria</taxon>
        <taxon>Hyphomicrobiales</taxon>
        <taxon>Aurantimonadaceae</taxon>
        <taxon>Jiella</taxon>
    </lineage>
</organism>
<protein>
    <submittedName>
        <fullName evidence="1">Uncharacterized protein</fullName>
    </submittedName>
</protein>
<gene>
    <name evidence="1" type="ORF">J1C48_03915</name>
</gene>
<keyword evidence="2" id="KW-1185">Reference proteome</keyword>
<accession>A0A939FY71</accession>
<evidence type="ECO:0000313" key="1">
    <source>
        <dbReference type="EMBL" id="MBO0661712.1"/>
    </source>
</evidence>
<dbReference type="Proteomes" id="UP000664122">
    <property type="component" value="Unassembled WGS sequence"/>
</dbReference>
<comment type="caution">
    <text evidence="1">The sequence shown here is derived from an EMBL/GenBank/DDBJ whole genome shotgun (WGS) entry which is preliminary data.</text>
</comment>